<dbReference type="EMBL" id="GBXM01033725">
    <property type="protein sequence ID" value="JAH74852.1"/>
    <property type="molecule type" value="Transcribed_RNA"/>
</dbReference>
<accession>A0A0E9V9Y3</accession>
<dbReference type="AlphaFoldDB" id="A0A0E9V9Y3"/>
<reference evidence="1" key="1">
    <citation type="submission" date="2014-11" db="EMBL/GenBank/DDBJ databases">
        <authorList>
            <person name="Amaro Gonzalez C."/>
        </authorList>
    </citation>
    <scope>NUCLEOTIDE SEQUENCE</scope>
</reference>
<proteinExistence type="predicted"/>
<sequence length="70" mass="8260">MIASISYRYYYTENYFLTIPRPALSVCITGDIRRKSRQLLTQKASLNCNDVIPTRGLWFKLINFFYSTLI</sequence>
<evidence type="ECO:0000313" key="1">
    <source>
        <dbReference type="EMBL" id="JAH74852.1"/>
    </source>
</evidence>
<reference evidence="1" key="2">
    <citation type="journal article" date="2015" name="Fish Shellfish Immunol.">
        <title>Early steps in the European eel (Anguilla anguilla)-Vibrio vulnificus interaction in the gills: Role of the RtxA13 toxin.</title>
        <authorList>
            <person name="Callol A."/>
            <person name="Pajuelo D."/>
            <person name="Ebbesson L."/>
            <person name="Teles M."/>
            <person name="MacKenzie S."/>
            <person name="Amaro C."/>
        </authorList>
    </citation>
    <scope>NUCLEOTIDE SEQUENCE</scope>
</reference>
<protein>
    <submittedName>
        <fullName evidence="1">Uncharacterized protein</fullName>
    </submittedName>
</protein>
<name>A0A0E9V9Y3_ANGAN</name>
<organism evidence="1">
    <name type="scientific">Anguilla anguilla</name>
    <name type="common">European freshwater eel</name>
    <name type="synonym">Muraena anguilla</name>
    <dbReference type="NCBI Taxonomy" id="7936"/>
    <lineage>
        <taxon>Eukaryota</taxon>
        <taxon>Metazoa</taxon>
        <taxon>Chordata</taxon>
        <taxon>Craniata</taxon>
        <taxon>Vertebrata</taxon>
        <taxon>Euteleostomi</taxon>
        <taxon>Actinopterygii</taxon>
        <taxon>Neopterygii</taxon>
        <taxon>Teleostei</taxon>
        <taxon>Anguilliformes</taxon>
        <taxon>Anguillidae</taxon>
        <taxon>Anguilla</taxon>
    </lineage>
</organism>